<evidence type="ECO:0000313" key="3">
    <source>
        <dbReference type="Proteomes" id="UP000283509"/>
    </source>
</evidence>
<proteinExistence type="predicted"/>
<evidence type="ECO:0000256" key="1">
    <source>
        <dbReference type="SAM" id="Phobius"/>
    </source>
</evidence>
<name>A0A423TVZ1_PENVA</name>
<sequence length="372" mass="40146">MRTSVAVKPSPHVFFLSGYISSLIFSPFYSLALFPLYSTPSLSFVPSPLSPLLFTFPPLSSLSLSSLFSSLSLSPLLLPFISLSSFLFLSLSLSLSLISLSLTSLTSLLLSLSLSLYLSLFSSPLLSLISSLPLSLYSLSLSTHHLSPLCFSFSLLPPFTPPLSSPIPPPLISTHPPPQLSPSALSFALSNHLSSLSLVHLLLSPSLSLSASTLSPPPSPLTSTLSGSSPLRLSPLPLLCWRIKNYRSLYLFFPSFCSLLRRASFLVPSPSSALISTSYYRTLSTTSLFLPSPFSYLLLPLLFSPPPFSSTPLLFSLSLLLSSTSSLLPLSLYCFLPSTIESSYLTHQHRASTAPESLISPLGFELPVSYQK</sequence>
<protein>
    <submittedName>
        <fullName evidence="2">Uncharacterized protein</fullName>
    </submittedName>
</protein>
<feature type="transmembrane region" description="Helical" evidence="1">
    <location>
        <begin position="12"/>
        <end position="37"/>
    </location>
</feature>
<feature type="transmembrane region" description="Helical" evidence="1">
    <location>
        <begin position="76"/>
        <end position="102"/>
    </location>
</feature>
<gene>
    <name evidence="2" type="ORF">C7M84_000626</name>
</gene>
<keyword evidence="1" id="KW-0812">Transmembrane</keyword>
<keyword evidence="1" id="KW-1133">Transmembrane helix</keyword>
<dbReference type="EMBL" id="QCYY01001096">
    <property type="protein sequence ID" value="ROT80639.1"/>
    <property type="molecule type" value="Genomic_DNA"/>
</dbReference>
<organism evidence="2 3">
    <name type="scientific">Penaeus vannamei</name>
    <name type="common">Whiteleg shrimp</name>
    <name type="synonym">Litopenaeus vannamei</name>
    <dbReference type="NCBI Taxonomy" id="6689"/>
    <lineage>
        <taxon>Eukaryota</taxon>
        <taxon>Metazoa</taxon>
        <taxon>Ecdysozoa</taxon>
        <taxon>Arthropoda</taxon>
        <taxon>Crustacea</taxon>
        <taxon>Multicrustacea</taxon>
        <taxon>Malacostraca</taxon>
        <taxon>Eumalacostraca</taxon>
        <taxon>Eucarida</taxon>
        <taxon>Decapoda</taxon>
        <taxon>Dendrobranchiata</taxon>
        <taxon>Penaeoidea</taxon>
        <taxon>Penaeidae</taxon>
        <taxon>Penaeus</taxon>
    </lineage>
</organism>
<accession>A0A423TVZ1</accession>
<reference evidence="2 3" key="2">
    <citation type="submission" date="2019-01" db="EMBL/GenBank/DDBJ databases">
        <title>The decoding of complex shrimp genome reveals the adaptation for benthos swimmer, frequently molting mechanism and breeding impact on genome.</title>
        <authorList>
            <person name="Sun Y."/>
            <person name="Gao Y."/>
            <person name="Yu Y."/>
        </authorList>
    </citation>
    <scope>NUCLEOTIDE SEQUENCE [LARGE SCALE GENOMIC DNA]</scope>
    <source>
        <tissue evidence="2">Muscle</tissue>
    </source>
</reference>
<reference evidence="2 3" key="1">
    <citation type="submission" date="2018-04" db="EMBL/GenBank/DDBJ databases">
        <authorList>
            <person name="Zhang X."/>
            <person name="Yuan J."/>
            <person name="Li F."/>
            <person name="Xiang J."/>
        </authorList>
    </citation>
    <scope>NUCLEOTIDE SEQUENCE [LARGE SCALE GENOMIC DNA]</scope>
    <source>
        <tissue evidence="2">Muscle</tissue>
    </source>
</reference>
<dbReference type="AlphaFoldDB" id="A0A423TVZ1"/>
<feature type="transmembrane region" description="Helical" evidence="1">
    <location>
        <begin position="108"/>
        <end position="129"/>
    </location>
</feature>
<evidence type="ECO:0000313" key="2">
    <source>
        <dbReference type="EMBL" id="ROT80639.1"/>
    </source>
</evidence>
<dbReference type="Proteomes" id="UP000283509">
    <property type="component" value="Unassembled WGS sequence"/>
</dbReference>
<keyword evidence="1" id="KW-0472">Membrane</keyword>
<keyword evidence="3" id="KW-1185">Reference proteome</keyword>
<comment type="caution">
    <text evidence="2">The sequence shown here is derived from an EMBL/GenBank/DDBJ whole genome shotgun (WGS) entry which is preliminary data.</text>
</comment>